<dbReference type="InterPro" id="IPR001387">
    <property type="entry name" value="Cro/C1-type_HTH"/>
</dbReference>
<dbReference type="Proteomes" id="UP001151002">
    <property type="component" value="Unassembled WGS sequence"/>
</dbReference>
<evidence type="ECO:0000259" key="1">
    <source>
        <dbReference type="PROSITE" id="PS50943"/>
    </source>
</evidence>
<keyword evidence="3" id="KW-1185">Reference proteome</keyword>
<feature type="domain" description="HTH cro/C1-type" evidence="1">
    <location>
        <begin position="35"/>
        <end position="82"/>
    </location>
</feature>
<dbReference type="PROSITE" id="PS50943">
    <property type="entry name" value="HTH_CROC1"/>
    <property type="match status" value="1"/>
</dbReference>
<dbReference type="SUPFAM" id="SSF47413">
    <property type="entry name" value="lambda repressor-like DNA-binding domains"/>
    <property type="match status" value="1"/>
</dbReference>
<gene>
    <name evidence="2" type="ORF">OWR29_46955</name>
</gene>
<organism evidence="2 3">
    <name type="scientific">Paractinoplanes pyxinae</name>
    <dbReference type="NCBI Taxonomy" id="2997416"/>
    <lineage>
        <taxon>Bacteria</taxon>
        <taxon>Bacillati</taxon>
        <taxon>Actinomycetota</taxon>
        <taxon>Actinomycetes</taxon>
        <taxon>Micromonosporales</taxon>
        <taxon>Micromonosporaceae</taxon>
        <taxon>Paractinoplanes</taxon>
    </lineage>
</organism>
<evidence type="ECO:0000313" key="2">
    <source>
        <dbReference type="EMBL" id="MCY1145591.1"/>
    </source>
</evidence>
<dbReference type="EMBL" id="JAPNTZ010000028">
    <property type="protein sequence ID" value="MCY1145591.1"/>
    <property type="molecule type" value="Genomic_DNA"/>
</dbReference>
<proteinExistence type="predicted"/>
<dbReference type="Gene3D" id="3.30.450.180">
    <property type="match status" value="1"/>
</dbReference>
<dbReference type="InterPro" id="IPR010982">
    <property type="entry name" value="Lambda_DNA-bd_dom_sf"/>
</dbReference>
<dbReference type="Pfam" id="PF13560">
    <property type="entry name" value="HTH_31"/>
    <property type="match status" value="1"/>
</dbReference>
<sequence>MDNRAEVSEFLTSRRARITPERAGLPQIGQRRVPGLRRSEVAALAGVSVEYYARLERGVLGGVSAGVLDALARALQLDDAERRHLFHLAKVVDRPRFSSPVVRPGVQWVLDAVTTRPAIVGNNRSDLLATNLLGRALYDDVYADPSARPNLARFCFLDAAAHRLFPDWEHTADVTVANLRTAAGQDPHDKALHDLVGELSTRSDDFRRRWGSHNVRTHAGGTKHYHHHAVGALELAYETMDLRSEPGLSMTIFAAEPASPSAEALALLATWAATELKPPSRT</sequence>
<evidence type="ECO:0000313" key="3">
    <source>
        <dbReference type="Proteomes" id="UP001151002"/>
    </source>
</evidence>
<comment type="caution">
    <text evidence="2">The sequence shown here is derived from an EMBL/GenBank/DDBJ whole genome shotgun (WGS) entry which is preliminary data.</text>
</comment>
<dbReference type="InterPro" id="IPR041413">
    <property type="entry name" value="MLTR_LBD"/>
</dbReference>
<dbReference type="RefSeq" id="WP_267570208.1">
    <property type="nucleotide sequence ID" value="NZ_JAPNTZ010000028.1"/>
</dbReference>
<dbReference type="Gene3D" id="1.10.260.40">
    <property type="entry name" value="lambda repressor-like DNA-binding domains"/>
    <property type="match status" value="1"/>
</dbReference>
<protein>
    <submittedName>
        <fullName evidence="2">Helix-turn-helix transcriptional regulator</fullName>
    </submittedName>
</protein>
<accession>A0ABT4BGL9</accession>
<dbReference type="PANTHER" id="PTHR35010:SF2">
    <property type="entry name" value="BLL4672 PROTEIN"/>
    <property type="match status" value="1"/>
</dbReference>
<dbReference type="Pfam" id="PF17765">
    <property type="entry name" value="MLTR_LBD"/>
    <property type="match status" value="1"/>
</dbReference>
<name>A0ABT4BGL9_9ACTN</name>
<dbReference type="PANTHER" id="PTHR35010">
    <property type="entry name" value="BLL4672 PROTEIN-RELATED"/>
    <property type="match status" value="1"/>
</dbReference>
<dbReference type="SMART" id="SM00530">
    <property type="entry name" value="HTH_XRE"/>
    <property type="match status" value="1"/>
</dbReference>
<reference evidence="2" key="1">
    <citation type="submission" date="2022-11" db="EMBL/GenBank/DDBJ databases">
        <authorList>
            <person name="Somphong A."/>
            <person name="Phongsopitanun W."/>
        </authorList>
    </citation>
    <scope>NUCLEOTIDE SEQUENCE</scope>
    <source>
        <strain evidence="2">Pm04-4</strain>
    </source>
</reference>
<dbReference type="CDD" id="cd00093">
    <property type="entry name" value="HTH_XRE"/>
    <property type="match status" value="1"/>
</dbReference>